<gene>
    <name evidence="11" type="ORF">RI129_011234</name>
</gene>
<dbReference type="PRINTS" id="PR00135">
    <property type="entry name" value="LYZLACT"/>
</dbReference>
<evidence type="ECO:0000313" key="11">
    <source>
        <dbReference type="EMBL" id="KAK5640423.1"/>
    </source>
</evidence>
<dbReference type="FunFam" id="1.10.530.10:FF:000001">
    <property type="entry name" value="Lysozyme C"/>
    <property type="match status" value="1"/>
</dbReference>
<evidence type="ECO:0000256" key="7">
    <source>
        <dbReference type="RuleBase" id="RU004440"/>
    </source>
</evidence>
<dbReference type="EC" id="3.2.1.17" evidence="3"/>
<comment type="similarity">
    <text evidence="2 7">Belongs to the glycosyl hydrolase 22 family.</text>
</comment>
<reference evidence="11 12" key="1">
    <citation type="journal article" date="2024" name="Insects">
        <title>An Improved Chromosome-Level Genome Assembly of the Firefly Pyrocoelia pectoralis.</title>
        <authorList>
            <person name="Fu X."/>
            <person name="Meyer-Rochow V.B."/>
            <person name="Ballantyne L."/>
            <person name="Zhu X."/>
        </authorList>
    </citation>
    <scope>NUCLEOTIDE SEQUENCE [LARGE SCALE GENOMIC DNA]</scope>
    <source>
        <strain evidence="11">XCY_ONT2</strain>
    </source>
</reference>
<dbReference type="Proteomes" id="UP001329430">
    <property type="component" value="Chromosome 8"/>
</dbReference>
<sequence>MSVLVLLSSLLLCSVFSIVNSKVYKRCELARELQEVYEIPQTQLATWLCISNYESHYNTSAHNSGTGDHGLFQISELYWCSPPGVGLACGVSCADLKDDDIEDDVICARRIFRQHQRLTGDGFNAWAVYKLHCSNKEHRDTFLKGCFDTKNANSTAPQKEDSSKEKEKPHDQLKNMNDLNSNEAEVPKHSVQVKCSGRKSKAPISLLILREKPQTVSRQKKAKSFKKSATLDDMEAEKIPITTVSKHTIFKPTIHLLT</sequence>
<keyword evidence="4" id="KW-0929">Antimicrobial</keyword>
<protein>
    <recommendedName>
        <fullName evidence="3">lysozyme</fullName>
        <ecNumber evidence="3">3.2.1.17</ecNumber>
    </recommendedName>
</protein>
<evidence type="ECO:0000256" key="8">
    <source>
        <dbReference type="SAM" id="MobiDB-lite"/>
    </source>
</evidence>
<keyword evidence="6" id="KW-0326">Glycosidase</keyword>
<evidence type="ECO:0000256" key="9">
    <source>
        <dbReference type="SAM" id="SignalP"/>
    </source>
</evidence>
<feature type="compositionally biased region" description="Polar residues" evidence="8">
    <location>
        <begin position="174"/>
        <end position="183"/>
    </location>
</feature>
<dbReference type="InterPro" id="IPR023346">
    <property type="entry name" value="Lysozyme-like_dom_sf"/>
</dbReference>
<evidence type="ECO:0000256" key="1">
    <source>
        <dbReference type="ARBA" id="ARBA00000632"/>
    </source>
</evidence>
<dbReference type="InterPro" id="IPR019799">
    <property type="entry name" value="Glyco_hydro_22_CS"/>
</dbReference>
<feature type="signal peptide" evidence="9">
    <location>
        <begin position="1"/>
        <end position="21"/>
    </location>
</feature>
<feature type="compositionally biased region" description="Basic and acidic residues" evidence="8">
    <location>
        <begin position="158"/>
        <end position="173"/>
    </location>
</feature>
<dbReference type="SMART" id="SM00263">
    <property type="entry name" value="LYZ1"/>
    <property type="match status" value="1"/>
</dbReference>
<evidence type="ECO:0000259" key="10">
    <source>
        <dbReference type="PROSITE" id="PS00128"/>
    </source>
</evidence>
<keyword evidence="12" id="KW-1185">Reference proteome</keyword>
<feature type="domain" description="Glycosyl hydrolases family 22 (GH22)" evidence="10">
    <location>
        <begin position="89"/>
        <end position="107"/>
    </location>
</feature>
<keyword evidence="6" id="KW-0378">Hydrolase</keyword>
<evidence type="ECO:0000256" key="5">
    <source>
        <dbReference type="ARBA" id="ARBA00023157"/>
    </source>
</evidence>
<dbReference type="PROSITE" id="PS51348">
    <property type="entry name" value="GLYCOSYL_HYDROL_F22_2"/>
    <property type="match status" value="1"/>
</dbReference>
<dbReference type="CDD" id="cd16899">
    <property type="entry name" value="LYZ_C_invert"/>
    <property type="match status" value="1"/>
</dbReference>
<evidence type="ECO:0000256" key="2">
    <source>
        <dbReference type="ARBA" id="ARBA00010859"/>
    </source>
</evidence>
<evidence type="ECO:0000256" key="6">
    <source>
        <dbReference type="ARBA" id="ARBA00023295"/>
    </source>
</evidence>
<dbReference type="GO" id="GO:0031640">
    <property type="term" value="P:killing of cells of another organism"/>
    <property type="evidence" value="ECO:0007669"/>
    <property type="project" value="UniProtKB-KW"/>
</dbReference>
<keyword evidence="4" id="KW-0081">Bacteriolytic enzyme</keyword>
<evidence type="ECO:0000256" key="4">
    <source>
        <dbReference type="ARBA" id="ARBA00022638"/>
    </source>
</evidence>
<dbReference type="Gene3D" id="1.10.530.10">
    <property type="match status" value="1"/>
</dbReference>
<dbReference type="Pfam" id="PF00062">
    <property type="entry name" value="Lys"/>
    <property type="match status" value="1"/>
</dbReference>
<feature type="chain" id="PRO_5043046041" description="lysozyme" evidence="9">
    <location>
        <begin position="22"/>
        <end position="258"/>
    </location>
</feature>
<dbReference type="SUPFAM" id="SSF53955">
    <property type="entry name" value="Lysozyme-like"/>
    <property type="match status" value="1"/>
</dbReference>
<comment type="caution">
    <text evidence="11">The sequence shown here is derived from an EMBL/GenBank/DDBJ whole genome shotgun (WGS) entry which is preliminary data.</text>
</comment>
<comment type="catalytic activity">
    <reaction evidence="1">
        <text>Hydrolysis of (1-&gt;4)-beta-linkages between N-acetylmuramic acid and N-acetyl-D-glucosamine residues in a peptidoglycan and between N-acetyl-D-glucosamine residues in chitodextrins.</text>
        <dbReference type="EC" id="3.2.1.17"/>
    </reaction>
</comment>
<accession>A0AAN7V536</accession>
<dbReference type="GO" id="GO:0003796">
    <property type="term" value="F:lysozyme activity"/>
    <property type="evidence" value="ECO:0007669"/>
    <property type="project" value="UniProtKB-EC"/>
</dbReference>
<evidence type="ECO:0000256" key="3">
    <source>
        <dbReference type="ARBA" id="ARBA00012732"/>
    </source>
</evidence>
<dbReference type="GO" id="GO:0042742">
    <property type="term" value="P:defense response to bacterium"/>
    <property type="evidence" value="ECO:0007669"/>
    <property type="project" value="UniProtKB-KW"/>
</dbReference>
<keyword evidence="5" id="KW-1015">Disulfide bond</keyword>
<name>A0AAN7V536_9COLE</name>
<evidence type="ECO:0000313" key="12">
    <source>
        <dbReference type="Proteomes" id="UP001329430"/>
    </source>
</evidence>
<keyword evidence="9" id="KW-0732">Signal</keyword>
<feature type="region of interest" description="Disordered" evidence="8">
    <location>
        <begin position="153"/>
        <end position="197"/>
    </location>
</feature>
<organism evidence="11 12">
    <name type="scientific">Pyrocoelia pectoralis</name>
    <dbReference type="NCBI Taxonomy" id="417401"/>
    <lineage>
        <taxon>Eukaryota</taxon>
        <taxon>Metazoa</taxon>
        <taxon>Ecdysozoa</taxon>
        <taxon>Arthropoda</taxon>
        <taxon>Hexapoda</taxon>
        <taxon>Insecta</taxon>
        <taxon>Pterygota</taxon>
        <taxon>Neoptera</taxon>
        <taxon>Endopterygota</taxon>
        <taxon>Coleoptera</taxon>
        <taxon>Polyphaga</taxon>
        <taxon>Elateriformia</taxon>
        <taxon>Elateroidea</taxon>
        <taxon>Lampyridae</taxon>
        <taxon>Lampyrinae</taxon>
        <taxon>Pyrocoelia</taxon>
    </lineage>
</organism>
<dbReference type="AlphaFoldDB" id="A0AAN7V536"/>
<dbReference type="PANTHER" id="PTHR11407:SF63">
    <property type="entry name" value="LYSOZYME C"/>
    <property type="match status" value="1"/>
</dbReference>
<dbReference type="InterPro" id="IPR001916">
    <property type="entry name" value="Glyco_hydro_22"/>
</dbReference>
<proteinExistence type="inferred from homology"/>
<dbReference type="PANTHER" id="PTHR11407">
    <property type="entry name" value="LYSOZYME C"/>
    <property type="match status" value="1"/>
</dbReference>
<dbReference type="PROSITE" id="PS00128">
    <property type="entry name" value="GLYCOSYL_HYDROL_F22_1"/>
    <property type="match status" value="1"/>
</dbReference>
<dbReference type="EMBL" id="JAVRBK010000008">
    <property type="protein sequence ID" value="KAK5640423.1"/>
    <property type="molecule type" value="Genomic_DNA"/>
</dbReference>